<protein>
    <submittedName>
        <fullName evidence="1">DUF2855 family protein</fullName>
    </submittedName>
</protein>
<name>A0ABZ0I1B9_9GAMM</name>
<accession>A0ABZ0I1B9</accession>
<dbReference type="RefSeq" id="WP_407347510.1">
    <property type="nucleotide sequence ID" value="NZ_CP136864.1"/>
</dbReference>
<evidence type="ECO:0000313" key="1">
    <source>
        <dbReference type="EMBL" id="WOJ92852.1"/>
    </source>
</evidence>
<reference evidence="1 2" key="1">
    <citation type="submission" date="2023-10" db="EMBL/GenBank/DDBJ databases">
        <title>Two novel species belonging to the OM43/NOR5 clade.</title>
        <authorList>
            <person name="Park M."/>
        </authorList>
    </citation>
    <scope>NUCLEOTIDE SEQUENCE [LARGE SCALE GENOMIC DNA]</scope>
    <source>
        <strain evidence="1 2">IMCC43200</strain>
    </source>
</reference>
<dbReference type="Proteomes" id="UP001626537">
    <property type="component" value="Chromosome"/>
</dbReference>
<organism evidence="1 2">
    <name type="scientific">Congregibacter variabilis</name>
    <dbReference type="NCBI Taxonomy" id="3081200"/>
    <lineage>
        <taxon>Bacteria</taxon>
        <taxon>Pseudomonadati</taxon>
        <taxon>Pseudomonadota</taxon>
        <taxon>Gammaproteobacteria</taxon>
        <taxon>Cellvibrionales</taxon>
        <taxon>Halieaceae</taxon>
        <taxon>Congregibacter</taxon>
    </lineage>
</organism>
<evidence type="ECO:0000313" key="2">
    <source>
        <dbReference type="Proteomes" id="UP001626537"/>
    </source>
</evidence>
<keyword evidence="2" id="KW-1185">Reference proteome</keyword>
<sequence>MQRFEVNKTAFGEHRVSTVDESELKDGEIRVAVDFFAFTANNMTYAAAGNTLGYWQFFPVAGDDGYGVIPVWGFADVVESRTDDIAIGERLYGYFPPAGSLVMLPVRIDEKTLFDGAEHRQALPPLYNRYQRVRSGGAVEAEYLQALLGPLYNTSYCLWDQLQDNDYYGAQQVLLLSASSKTSIGLAKALADDDKSPPVLGLTSAGNIEFVKSLGYYDDALGYEALGDVPQVPTVIVDMAGNAANAEALRHHLGDNLTYFISVGLTHWDQADSKLDSSRDRHEWFFAPSYMLERSQALPPGEFVKNAQRFVMAAAAAAGDWLNLQEVSGVEAFSQHYDDICAGSMNPAEGLICKL</sequence>
<proteinExistence type="predicted"/>
<dbReference type="Pfam" id="PF11017">
    <property type="entry name" value="DUF2855"/>
    <property type="match status" value="1"/>
</dbReference>
<gene>
    <name evidence="1" type="ORF">R0135_13805</name>
</gene>
<dbReference type="InterPro" id="IPR021276">
    <property type="entry name" value="DUF2855"/>
</dbReference>
<dbReference type="EMBL" id="CP136864">
    <property type="protein sequence ID" value="WOJ92852.1"/>
    <property type="molecule type" value="Genomic_DNA"/>
</dbReference>